<evidence type="ECO:0000256" key="2">
    <source>
        <dbReference type="ARBA" id="ARBA00022475"/>
    </source>
</evidence>
<comment type="subcellular location">
    <subcellularLocation>
        <location evidence="1">Cell membrane</location>
        <topology evidence="1">Multi-pass membrane protein</topology>
    </subcellularLocation>
</comment>
<keyword evidence="8" id="KW-1185">Reference proteome</keyword>
<feature type="transmembrane region" description="Helical" evidence="6">
    <location>
        <begin position="44"/>
        <end position="62"/>
    </location>
</feature>
<evidence type="ECO:0000256" key="1">
    <source>
        <dbReference type="ARBA" id="ARBA00004651"/>
    </source>
</evidence>
<evidence type="ECO:0000256" key="4">
    <source>
        <dbReference type="ARBA" id="ARBA00022989"/>
    </source>
</evidence>
<evidence type="ECO:0000256" key="3">
    <source>
        <dbReference type="ARBA" id="ARBA00022692"/>
    </source>
</evidence>
<comment type="caution">
    <text evidence="7">The sequence shown here is derived from an EMBL/GenBank/DDBJ whole genome shotgun (WGS) entry which is preliminary data.</text>
</comment>
<proteinExistence type="predicted"/>
<dbReference type="EMBL" id="QGDL01000012">
    <property type="protein sequence ID" value="PWJ23795.1"/>
    <property type="molecule type" value="Genomic_DNA"/>
</dbReference>
<evidence type="ECO:0000313" key="8">
    <source>
        <dbReference type="Proteomes" id="UP000245845"/>
    </source>
</evidence>
<keyword evidence="2" id="KW-1003">Cell membrane</keyword>
<sequence length="320" mass="33504">MQKKKVNLVSFLGKYGIVVVLIVLIVFFSVTSKQFLAVSNIINILRQVAVVGIMSVGMTMVLITGGIDLSVGSVAGVACVSTALLMNKGLPWAAAVLLVLIVSCALGGINGFCINALSIPPLITTLGMMTALRGTAYLLTGGLPVFGFPKDILFLGKGSVAGIPVPVIIMAVIFVIGILFMDKTRYGVYIYGVGGNEEATRLSGINVKKIKYLVYMASATLAGLAGIVLLARVNSGQPKAGDGYEMDVITAVVLGGVSISGGEGSMPFVIIGVLFMGVLSNGMVMLNIQDYTQQVVKGIALLLAVAFDRYMQNKKAKQVE</sequence>
<name>A0A2Y9BH92_9FIRM</name>
<dbReference type="PANTHER" id="PTHR32196">
    <property type="entry name" value="ABC TRANSPORTER PERMEASE PROTEIN YPHD-RELATED-RELATED"/>
    <property type="match status" value="1"/>
</dbReference>
<dbReference type="RefSeq" id="WP_109732632.1">
    <property type="nucleotide sequence ID" value="NZ_BAAACK010000025.1"/>
</dbReference>
<keyword evidence="4 6" id="KW-1133">Transmembrane helix</keyword>
<protein>
    <submittedName>
        <fullName evidence="7">Ribose transport system permease protein/inositol transport system permease protein</fullName>
    </submittedName>
</protein>
<keyword evidence="3 6" id="KW-0812">Transmembrane</keyword>
<organism evidence="7 8">
    <name type="scientific">Faecalicatena orotica</name>
    <dbReference type="NCBI Taxonomy" id="1544"/>
    <lineage>
        <taxon>Bacteria</taxon>
        <taxon>Bacillati</taxon>
        <taxon>Bacillota</taxon>
        <taxon>Clostridia</taxon>
        <taxon>Lachnospirales</taxon>
        <taxon>Lachnospiraceae</taxon>
        <taxon>Faecalicatena</taxon>
    </lineage>
</organism>
<evidence type="ECO:0000313" key="7">
    <source>
        <dbReference type="EMBL" id="PWJ23795.1"/>
    </source>
</evidence>
<accession>A0A2Y9BH92</accession>
<feature type="transmembrane region" description="Helical" evidence="6">
    <location>
        <begin position="268"/>
        <end position="288"/>
    </location>
</feature>
<dbReference type="OrthoDB" id="9784538at2"/>
<feature type="transmembrane region" description="Helical" evidence="6">
    <location>
        <begin position="126"/>
        <end position="148"/>
    </location>
</feature>
<dbReference type="Pfam" id="PF02653">
    <property type="entry name" value="BPD_transp_2"/>
    <property type="match status" value="1"/>
</dbReference>
<keyword evidence="5 6" id="KW-0472">Membrane</keyword>
<gene>
    <name evidence="7" type="ORF">A8806_11240</name>
</gene>
<evidence type="ECO:0000256" key="6">
    <source>
        <dbReference type="SAM" id="Phobius"/>
    </source>
</evidence>
<dbReference type="Proteomes" id="UP000245845">
    <property type="component" value="Unassembled WGS sequence"/>
</dbReference>
<feature type="transmembrane region" description="Helical" evidence="6">
    <location>
        <begin position="12"/>
        <end position="32"/>
    </location>
</feature>
<feature type="transmembrane region" description="Helical" evidence="6">
    <location>
        <begin position="212"/>
        <end position="231"/>
    </location>
</feature>
<dbReference type="GO" id="GO:0005886">
    <property type="term" value="C:plasma membrane"/>
    <property type="evidence" value="ECO:0007669"/>
    <property type="project" value="UniProtKB-SubCell"/>
</dbReference>
<feature type="transmembrane region" description="Helical" evidence="6">
    <location>
        <begin position="92"/>
        <end position="114"/>
    </location>
</feature>
<evidence type="ECO:0000256" key="5">
    <source>
        <dbReference type="ARBA" id="ARBA00023136"/>
    </source>
</evidence>
<feature type="transmembrane region" description="Helical" evidence="6">
    <location>
        <begin position="160"/>
        <end position="181"/>
    </location>
</feature>
<dbReference type="CDD" id="cd06579">
    <property type="entry name" value="TM_PBP1_transp_AraH_like"/>
    <property type="match status" value="1"/>
</dbReference>
<dbReference type="GO" id="GO:0022857">
    <property type="term" value="F:transmembrane transporter activity"/>
    <property type="evidence" value="ECO:0007669"/>
    <property type="project" value="InterPro"/>
</dbReference>
<reference evidence="7 8" key="1">
    <citation type="submission" date="2018-05" db="EMBL/GenBank/DDBJ databases">
        <title>The Hungate 1000. A catalogue of reference genomes from the rumen microbiome.</title>
        <authorList>
            <person name="Kelly W."/>
        </authorList>
    </citation>
    <scope>NUCLEOTIDE SEQUENCE [LARGE SCALE GENOMIC DNA]</scope>
    <source>
        <strain evidence="7 8">NLAE-zl-C242</strain>
    </source>
</reference>
<dbReference type="InterPro" id="IPR001851">
    <property type="entry name" value="ABC_transp_permease"/>
</dbReference>
<dbReference type="AlphaFoldDB" id="A0A2Y9BH92"/>